<dbReference type="InterPro" id="IPR002035">
    <property type="entry name" value="VWF_A"/>
</dbReference>
<proteinExistence type="predicted"/>
<dbReference type="PANTHER" id="PTHR37464">
    <property type="entry name" value="BLL2463 PROTEIN"/>
    <property type="match status" value="1"/>
</dbReference>
<dbReference type="CDD" id="cd00198">
    <property type="entry name" value="vWFA"/>
    <property type="match status" value="1"/>
</dbReference>
<dbReference type="Proteomes" id="UP000322214">
    <property type="component" value="Chromosome"/>
</dbReference>
<keyword evidence="4" id="KW-1185">Reference proteome</keyword>
<dbReference type="PROSITE" id="PS50234">
    <property type="entry name" value="VWFA"/>
    <property type="match status" value="1"/>
</dbReference>
<dbReference type="EMBL" id="CP042912">
    <property type="protein sequence ID" value="QEG23012.1"/>
    <property type="molecule type" value="Genomic_DNA"/>
</dbReference>
<protein>
    <recommendedName>
        <fullName evidence="2">VWFA domain-containing protein</fullName>
    </recommendedName>
</protein>
<evidence type="ECO:0000313" key="3">
    <source>
        <dbReference type="EMBL" id="QEG23012.1"/>
    </source>
</evidence>
<feature type="domain" description="VWFA" evidence="2">
    <location>
        <begin position="96"/>
        <end position="268"/>
    </location>
</feature>
<dbReference type="AlphaFoldDB" id="A0A5B9PDK7"/>
<evidence type="ECO:0000259" key="2">
    <source>
        <dbReference type="PROSITE" id="PS50234"/>
    </source>
</evidence>
<dbReference type="RefSeq" id="WP_075086058.1">
    <property type="nucleotide sequence ID" value="NZ_CP042912.1"/>
</dbReference>
<dbReference type="Pfam" id="PF07584">
    <property type="entry name" value="BatA"/>
    <property type="match status" value="1"/>
</dbReference>
<keyword evidence="1" id="KW-1133">Transmembrane helix</keyword>
<organism evidence="3 4">
    <name type="scientific">Mariniblastus fucicola</name>
    <dbReference type="NCBI Taxonomy" id="980251"/>
    <lineage>
        <taxon>Bacteria</taxon>
        <taxon>Pseudomonadati</taxon>
        <taxon>Planctomycetota</taxon>
        <taxon>Planctomycetia</taxon>
        <taxon>Pirellulales</taxon>
        <taxon>Pirellulaceae</taxon>
        <taxon>Mariniblastus</taxon>
    </lineage>
</organism>
<dbReference type="Gene3D" id="3.40.50.410">
    <property type="entry name" value="von Willebrand factor, type A domain"/>
    <property type="match status" value="1"/>
</dbReference>
<dbReference type="InterPro" id="IPR036465">
    <property type="entry name" value="vWFA_dom_sf"/>
</dbReference>
<evidence type="ECO:0000313" key="4">
    <source>
        <dbReference type="Proteomes" id="UP000322214"/>
    </source>
</evidence>
<feature type="transmembrane region" description="Helical" evidence="1">
    <location>
        <begin position="66"/>
        <end position="86"/>
    </location>
</feature>
<dbReference type="InterPro" id="IPR024163">
    <property type="entry name" value="Aerotolerance_reg_N"/>
</dbReference>
<keyword evidence="1" id="KW-0812">Transmembrane</keyword>
<accession>A0A5B9PDK7</accession>
<reference evidence="3 4" key="1">
    <citation type="submission" date="2019-08" db="EMBL/GenBank/DDBJ databases">
        <title>Deep-cultivation of Planctomycetes and their phenomic and genomic characterization uncovers novel biology.</title>
        <authorList>
            <person name="Wiegand S."/>
            <person name="Jogler M."/>
            <person name="Boedeker C."/>
            <person name="Pinto D."/>
            <person name="Vollmers J."/>
            <person name="Rivas-Marin E."/>
            <person name="Kohn T."/>
            <person name="Peeters S.H."/>
            <person name="Heuer A."/>
            <person name="Rast P."/>
            <person name="Oberbeckmann S."/>
            <person name="Bunk B."/>
            <person name="Jeske O."/>
            <person name="Meyerdierks A."/>
            <person name="Storesund J.E."/>
            <person name="Kallscheuer N."/>
            <person name="Luecker S."/>
            <person name="Lage O.M."/>
            <person name="Pohl T."/>
            <person name="Merkel B.J."/>
            <person name="Hornburger P."/>
            <person name="Mueller R.-W."/>
            <person name="Bruemmer F."/>
            <person name="Labrenz M."/>
            <person name="Spormann A.M."/>
            <person name="Op den Camp H."/>
            <person name="Overmann J."/>
            <person name="Amann R."/>
            <person name="Jetten M.S.M."/>
            <person name="Mascher T."/>
            <person name="Medema M.H."/>
            <person name="Devos D.P."/>
            <person name="Kaster A.-K."/>
            <person name="Ovreas L."/>
            <person name="Rohde M."/>
            <person name="Galperin M.Y."/>
            <person name="Jogler C."/>
        </authorList>
    </citation>
    <scope>NUCLEOTIDE SEQUENCE [LARGE SCALE GENOMIC DNA]</scope>
    <source>
        <strain evidence="3 4">FC18</strain>
    </source>
</reference>
<gene>
    <name evidence="3" type="ORF">MFFC18_29040</name>
</gene>
<dbReference type="PANTHER" id="PTHR37464:SF1">
    <property type="entry name" value="BLL2463 PROTEIN"/>
    <property type="match status" value="1"/>
</dbReference>
<dbReference type="SMART" id="SM00327">
    <property type="entry name" value="VWA"/>
    <property type="match status" value="1"/>
</dbReference>
<evidence type="ECO:0000256" key="1">
    <source>
        <dbReference type="SAM" id="Phobius"/>
    </source>
</evidence>
<feature type="transmembrane region" description="Helical" evidence="1">
    <location>
        <begin position="12"/>
        <end position="31"/>
    </location>
</feature>
<dbReference type="OrthoDB" id="5289914at2"/>
<dbReference type="KEGG" id="mff:MFFC18_29040"/>
<name>A0A5B9PDK7_9BACT</name>
<dbReference type="STRING" id="980251.GCA_001642875_04055"/>
<sequence>MNWSWIDNALPAWQWVLLGLVPPIIFLLYFLKLRRTPVEVPSTYLWTKALEDLHVNSLWQRLRNNLLMYLQLLLALLLLLSCLRPGCKGTELTGERFIFLVDQSASMSAIDTPEGISRLDVAKDETIKLIDQMKSGDSGMVIAFSDVSRTVQSYTTNHTALKSKVRDIEQTQRGSDMMEALTAASGLANPGRTSDRESNRDVQVAEGKPARMFILSDGAIRDVPDFFLGNLTPDYRPIGAVSPPNNVGIVALSISDPLENESQLQCYARLFNSDDEDHTVDVTLKVAGEVFDAEQDVVVPRNNATGLVFDMTNLLDDLDEPRKVELLIETPDVYLQDNTAWAVVNPPREANVLILSDNNEYLDFVLETKRISKLANIFSELPEYKDDPKYKEQTTLGFFDLVIFDRCAPKEMPLCNAVFWGSKPPTDEWKIGELTEPTALIDTDNSHPLMAAVQMGNVSILKSSTVEGPRGSVDLLDGGDGPIMAVGGRGGFQDLVIGFPMLEMNDELDVSVNTDWMTKLSFPLFIQNVVVELGNGKNFAAAIGGSPGEILNFRTSLPFESVTVTSPEGRKSKLAPRPDNTFVLTGTKDSGIYSIQSPDQESPDLLLPINLFDRNESNLTVRDKLVLGYEEVTGEAKREQTRKQYWTWFLLAALVVLMVEWYVYNRRVLI</sequence>
<dbReference type="SUPFAM" id="SSF53300">
    <property type="entry name" value="vWA-like"/>
    <property type="match status" value="1"/>
</dbReference>
<feature type="transmembrane region" description="Helical" evidence="1">
    <location>
        <begin position="645"/>
        <end position="664"/>
    </location>
</feature>
<keyword evidence="1" id="KW-0472">Membrane</keyword>
<dbReference type="Pfam" id="PF13519">
    <property type="entry name" value="VWA_2"/>
    <property type="match status" value="1"/>
</dbReference>